<comment type="similarity">
    <text evidence="1 10">Belongs to the peptidase A22A family.</text>
</comment>
<dbReference type="PRINTS" id="PR01072">
    <property type="entry name" value="PRESENILIN"/>
</dbReference>
<evidence type="ECO:0000256" key="9">
    <source>
        <dbReference type="ARBA" id="ARBA00062638"/>
    </source>
</evidence>
<dbReference type="GO" id="GO:0070765">
    <property type="term" value="C:gamma-secretase complex"/>
    <property type="evidence" value="ECO:0007669"/>
    <property type="project" value="TreeGrafter"/>
</dbReference>
<feature type="compositionally biased region" description="Pro residues" evidence="11">
    <location>
        <begin position="258"/>
        <end position="268"/>
    </location>
</feature>
<dbReference type="GO" id="GO:0000139">
    <property type="term" value="C:Golgi membrane"/>
    <property type="evidence" value="ECO:0007669"/>
    <property type="project" value="UniProtKB-SubCell"/>
</dbReference>
<dbReference type="GO" id="GO:0006509">
    <property type="term" value="P:membrane protein ectodomain proteolysis"/>
    <property type="evidence" value="ECO:0007669"/>
    <property type="project" value="TreeGrafter"/>
</dbReference>
<keyword evidence="10" id="KW-0645">Protease</keyword>
<evidence type="ECO:0000256" key="5">
    <source>
        <dbReference type="ARBA" id="ARBA00022989"/>
    </source>
</evidence>
<keyword evidence="5 10" id="KW-1133">Transmembrane helix</keyword>
<feature type="transmembrane region" description="Helical" evidence="10">
    <location>
        <begin position="369"/>
        <end position="387"/>
    </location>
</feature>
<dbReference type="SMR" id="A0A199V616"/>
<proteinExistence type="inferred from homology"/>
<evidence type="ECO:0000313" key="12">
    <source>
        <dbReference type="EMBL" id="OAY72527.1"/>
    </source>
</evidence>
<feature type="transmembrane region" description="Helical" evidence="10">
    <location>
        <begin position="159"/>
        <end position="177"/>
    </location>
</feature>
<organism evidence="12 13">
    <name type="scientific">Ananas comosus</name>
    <name type="common">Pineapple</name>
    <name type="synonym">Ananas ananas</name>
    <dbReference type="NCBI Taxonomy" id="4615"/>
    <lineage>
        <taxon>Eukaryota</taxon>
        <taxon>Viridiplantae</taxon>
        <taxon>Streptophyta</taxon>
        <taxon>Embryophyta</taxon>
        <taxon>Tracheophyta</taxon>
        <taxon>Spermatophyta</taxon>
        <taxon>Magnoliopsida</taxon>
        <taxon>Liliopsida</taxon>
        <taxon>Poales</taxon>
        <taxon>Bromeliaceae</taxon>
        <taxon>Bromelioideae</taxon>
        <taxon>Ananas</taxon>
    </lineage>
</organism>
<gene>
    <name evidence="12" type="ORF">ACMD2_10923</name>
</gene>
<dbReference type="FunFam" id="1.10.472.100:FF:000002">
    <property type="entry name" value="Presenilin"/>
    <property type="match status" value="1"/>
</dbReference>
<comment type="caution">
    <text evidence="12">The sequence shown here is derived from an EMBL/GenBank/DDBJ whole genome shotgun (WGS) entry which is preliminary data.</text>
</comment>
<protein>
    <recommendedName>
        <fullName evidence="10">Presenilin</fullName>
        <ecNumber evidence="10">3.4.23.-</ecNumber>
    </recommendedName>
</protein>
<feature type="transmembrane region" description="Helical" evidence="10">
    <location>
        <begin position="20"/>
        <end position="41"/>
    </location>
</feature>
<feature type="transmembrane region" description="Helical" evidence="10">
    <location>
        <begin position="68"/>
        <end position="93"/>
    </location>
</feature>
<evidence type="ECO:0000256" key="4">
    <source>
        <dbReference type="ARBA" id="ARBA00022976"/>
    </source>
</evidence>
<dbReference type="Proteomes" id="UP000092600">
    <property type="component" value="Unassembled WGS sequence"/>
</dbReference>
<dbReference type="Gene3D" id="1.10.472.100">
    <property type="entry name" value="Presenilin"/>
    <property type="match status" value="1"/>
</dbReference>
<accession>A0A199V616</accession>
<feature type="transmembrane region" description="Helical" evidence="10">
    <location>
        <begin position="135"/>
        <end position="152"/>
    </location>
</feature>
<name>A0A199V616_ANACO</name>
<evidence type="ECO:0000313" key="13">
    <source>
        <dbReference type="Proteomes" id="UP000092600"/>
    </source>
</evidence>
<keyword evidence="6 10" id="KW-0333">Golgi apparatus</keyword>
<keyword evidence="10" id="KW-0378">Hydrolase</keyword>
<feature type="transmembrane region" description="Helical" evidence="10">
    <location>
        <begin position="183"/>
        <end position="202"/>
    </location>
</feature>
<dbReference type="EMBL" id="LSRQ01003076">
    <property type="protein sequence ID" value="OAY72527.1"/>
    <property type="molecule type" value="Genomic_DNA"/>
</dbReference>
<comment type="subunit">
    <text evidence="9">Homodimer. Probable component of the gamma-secretase complex, a complex composed of a presenilin homodimer, nicastrin, APH1 and PEN2.</text>
</comment>
<evidence type="ECO:0000256" key="11">
    <source>
        <dbReference type="SAM" id="MobiDB-lite"/>
    </source>
</evidence>
<dbReference type="SMART" id="SM00730">
    <property type="entry name" value="PSN"/>
    <property type="match status" value="1"/>
</dbReference>
<dbReference type="PANTHER" id="PTHR10202">
    <property type="entry name" value="PRESENILIN"/>
    <property type="match status" value="1"/>
</dbReference>
<dbReference type="EC" id="3.4.23.-" evidence="10"/>
<keyword evidence="7 10" id="KW-0472">Membrane</keyword>
<keyword evidence="3 10" id="KW-0256">Endoplasmic reticulum</keyword>
<evidence type="ECO:0000256" key="6">
    <source>
        <dbReference type="ARBA" id="ARBA00023034"/>
    </source>
</evidence>
<feature type="transmembrane region" description="Helical" evidence="10">
    <location>
        <begin position="102"/>
        <end position="123"/>
    </location>
</feature>
<reference evidence="12 13" key="1">
    <citation type="journal article" date="2016" name="DNA Res.">
        <title>The draft genome of MD-2 pineapple using hybrid error correction of long reads.</title>
        <authorList>
            <person name="Redwan R.M."/>
            <person name="Saidin A."/>
            <person name="Kumar S.V."/>
        </authorList>
    </citation>
    <scope>NUCLEOTIDE SEQUENCE [LARGE SCALE GENOMIC DNA]</scope>
    <source>
        <strain evidence="13">cv. MD2</strain>
        <tissue evidence="12">Leaf</tissue>
    </source>
</reference>
<keyword evidence="2 10" id="KW-0812">Transmembrane</keyword>
<sequence>MADAELADPGSVLDFLGEGIIRIVSPVSASMLLVVLLVSSLSSPSSSSSSPLFSITSSSSSAWDDLKVALLSSVAFVALTTLVTFVLVLLFYLRCSRLLRSYLALSSFVVFAFLGGHVSLLLVRRFSLPLDPLTFALLLLNLSVVGVAAVFAPSRTIPISLNQAYLVLIGVLVAYWFTLLPEWTTWALLIAMALYDLAAVLLPGGPLRLLVEIAESRDEEIPALIYEVRPVENLPRLSRRVSRARTHFDANPPSNSTPAPPGESPPPEMALVLDVDRPAAEEPSPADVNAPLIEQRRNHLVNRSGEEWLEGIGVASLGSIKLGLGDFIFYSVLVGRAAMYDYTAVYACYLAIIAGLGVTLLLLGFFRQALPALPVSITLGVVFYVLTRELLEVFVVQCSTNLLMF</sequence>
<dbReference type="GO" id="GO:0005798">
    <property type="term" value="C:Golgi-associated vesicle"/>
    <property type="evidence" value="ECO:0007669"/>
    <property type="project" value="UniProtKB-ARBA"/>
</dbReference>
<feature type="region of interest" description="Disordered" evidence="11">
    <location>
        <begin position="245"/>
        <end position="268"/>
    </location>
</feature>
<dbReference type="InterPro" id="IPR001108">
    <property type="entry name" value="Peptidase_A22A"/>
</dbReference>
<evidence type="ECO:0000256" key="2">
    <source>
        <dbReference type="ARBA" id="ARBA00022692"/>
    </source>
</evidence>
<evidence type="ECO:0000256" key="1">
    <source>
        <dbReference type="ARBA" id="ARBA00008604"/>
    </source>
</evidence>
<evidence type="ECO:0000256" key="10">
    <source>
        <dbReference type="RuleBase" id="RU361148"/>
    </source>
</evidence>
<evidence type="ECO:0000256" key="8">
    <source>
        <dbReference type="ARBA" id="ARBA00059584"/>
    </source>
</evidence>
<dbReference type="GO" id="GO:0005789">
    <property type="term" value="C:endoplasmic reticulum membrane"/>
    <property type="evidence" value="ECO:0007669"/>
    <property type="project" value="UniProtKB-SubCell"/>
</dbReference>
<dbReference type="AlphaFoldDB" id="A0A199V616"/>
<dbReference type="STRING" id="4615.A0A199V616"/>
<dbReference type="InterPro" id="IPR042524">
    <property type="entry name" value="Presenilin_C"/>
</dbReference>
<comment type="function">
    <text evidence="8 10">Probable subunit of the gamma-secretase complex, an endoprotease complex that catalyzes the intramembrane cleavage of integral membrane proteins such as Notch receptors.</text>
</comment>
<dbReference type="GO" id="GO:0016485">
    <property type="term" value="P:protein processing"/>
    <property type="evidence" value="ECO:0007669"/>
    <property type="project" value="InterPro"/>
</dbReference>
<dbReference type="GO" id="GO:0007219">
    <property type="term" value="P:Notch signaling pathway"/>
    <property type="evidence" value="ECO:0007669"/>
    <property type="project" value="UniProtKB-KW"/>
</dbReference>
<comment type="subcellular location">
    <subcellularLocation>
        <location evidence="10">Endoplasmic reticulum membrane</location>
        <topology evidence="10">Multi-pass membrane protein</topology>
    </subcellularLocation>
    <subcellularLocation>
        <location evidence="10">Golgi apparatus membrane</location>
        <topology evidence="10">Multi-pass membrane protein</topology>
    </subcellularLocation>
</comment>
<dbReference type="PANTHER" id="PTHR10202:SF13">
    <property type="entry name" value="PRESENILIN HOMOLOG"/>
    <property type="match status" value="1"/>
</dbReference>
<dbReference type="GO" id="GO:0042500">
    <property type="term" value="F:aspartic endopeptidase activity, intramembrane cleaving"/>
    <property type="evidence" value="ECO:0007669"/>
    <property type="project" value="InterPro"/>
</dbReference>
<comment type="domain">
    <text evidence="10">The PAL motif is required for normal active site conformation.</text>
</comment>
<keyword evidence="4 10" id="KW-0914">Notch signaling pathway</keyword>
<dbReference type="InterPro" id="IPR006639">
    <property type="entry name" value="Preselin/SPP"/>
</dbReference>
<evidence type="ECO:0000256" key="3">
    <source>
        <dbReference type="ARBA" id="ARBA00022824"/>
    </source>
</evidence>
<dbReference type="Pfam" id="PF01080">
    <property type="entry name" value="Presenilin"/>
    <property type="match status" value="1"/>
</dbReference>
<feature type="transmembrane region" description="Helical" evidence="10">
    <location>
        <begin position="344"/>
        <end position="363"/>
    </location>
</feature>
<evidence type="ECO:0000256" key="7">
    <source>
        <dbReference type="ARBA" id="ARBA00023136"/>
    </source>
</evidence>